<dbReference type="EMBL" id="CP032152">
    <property type="protein sequence ID" value="QLL29578.1"/>
    <property type="molecule type" value="Genomic_DNA"/>
</dbReference>
<dbReference type="RefSeq" id="WP_181495324.1">
    <property type="nucleotide sequence ID" value="NZ_CP032152.1"/>
</dbReference>
<protein>
    <submittedName>
        <fullName evidence="5">Potassium channel protein</fullName>
    </submittedName>
</protein>
<evidence type="ECO:0000313" key="5">
    <source>
        <dbReference type="EMBL" id="QLL29578.1"/>
    </source>
</evidence>
<dbReference type="SUPFAM" id="SSF81324">
    <property type="entry name" value="Voltage-gated potassium channels"/>
    <property type="match status" value="1"/>
</dbReference>
<evidence type="ECO:0000259" key="4">
    <source>
        <dbReference type="PROSITE" id="PS51202"/>
    </source>
</evidence>
<dbReference type="InterPro" id="IPR013099">
    <property type="entry name" value="K_chnl_dom"/>
</dbReference>
<dbReference type="PANTHER" id="PTHR43833">
    <property type="entry name" value="POTASSIUM CHANNEL PROTEIN 2-RELATED-RELATED"/>
    <property type="match status" value="1"/>
</dbReference>
<evidence type="ECO:0000313" key="6">
    <source>
        <dbReference type="Proteomes" id="UP000261812"/>
    </source>
</evidence>
<dbReference type="PROSITE" id="PS51202">
    <property type="entry name" value="RCK_C"/>
    <property type="match status" value="1"/>
</dbReference>
<keyword evidence="5" id="KW-0406">Ion transport</keyword>
<organism evidence="5 6">
    <name type="scientific">Thermosynechococcus sichuanensis E542</name>
    <dbReference type="NCBI Taxonomy" id="2016101"/>
    <lineage>
        <taxon>Bacteria</taxon>
        <taxon>Bacillati</taxon>
        <taxon>Cyanobacteriota</taxon>
        <taxon>Cyanophyceae</taxon>
        <taxon>Acaryochloridales</taxon>
        <taxon>Thermosynechococcaceae</taxon>
        <taxon>Thermosynechococcus</taxon>
        <taxon>Thermosynechococcus sichuanensis</taxon>
    </lineage>
</organism>
<dbReference type="Gene3D" id="1.10.287.70">
    <property type="match status" value="1"/>
</dbReference>
<dbReference type="GO" id="GO:0006813">
    <property type="term" value="P:potassium ion transport"/>
    <property type="evidence" value="ECO:0007669"/>
    <property type="project" value="InterPro"/>
</dbReference>
<dbReference type="SUPFAM" id="SSF51735">
    <property type="entry name" value="NAD(P)-binding Rossmann-fold domains"/>
    <property type="match status" value="1"/>
</dbReference>
<dbReference type="Pfam" id="PF07885">
    <property type="entry name" value="Ion_trans_2"/>
    <property type="match status" value="1"/>
</dbReference>
<dbReference type="Pfam" id="PF02254">
    <property type="entry name" value="TrkA_N"/>
    <property type="match status" value="1"/>
</dbReference>
<dbReference type="GO" id="GO:0008324">
    <property type="term" value="F:monoatomic cation transmembrane transporter activity"/>
    <property type="evidence" value="ECO:0007669"/>
    <property type="project" value="InterPro"/>
</dbReference>
<keyword evidence="2" id="KW-1133">Transmembrane helix</keyword>
<keyword evidence="5" id="KW-0407">Ion channel</keyword>
<evidence type="ECO:0000256" key="2">
    <source>
        <dbReference type="SAM" id="Phobius"/>
    </source>
</evidence>
<comment type="subcellular location">
    <subcellularLocation>
        <location evidence="1">Cell membrane</location>
        <topology evidence="1">Multi-pass membrane protein</topology>
    </subcellularLocation>
</comment>
<feature type="domain" description="RCK C-terminal" evidence="4">
    <location>
        <begin position="258"/>
        <end position="343"/>
    </location>
</feature>
<keyword evidence="5" id="KW-0813">Transport</keyword>
<dbReference type="PROSITE" id="PS51201">
    <property type="entry name" value="RCK_N"/>
    <property type="match status" value="1"/>
</dbReference>
<name>A0A7D6JJG0_9CYAN</name>
<dbReference type="InterPro" id="IPR050721">
    <property type="entry name" value="Trk_Ktr_HKT_K-transport"/>
</dbReference>
<feature type="transmembrane region" description="Helical" evidence="2">
    <location>
        <begin position="67"/>
        <end position="91"/>
    </location>
</feature>
<dbReference type="AlphaFoldDB" id="A0A7D6JJG0"/>
<keyword evidence="2" id="KW-0812">Transmembrane</keyword>
<dbReference type="Gene3D" id="3.30.70.1450">
    <property type="entry name" value="Regulator of K+ conductance, C-terminal domain"/>
    <property type="match status" value="1"/>
</dbReference>
<dbReference type="GO" id="GO:0005886">
    <property type="term" value="C:plasma membrane"/>
    <property type="evidence" value="ECO:0007669"/>
    <property type="project" value="UniProtKB-SubCell"/>
</dbReference>
<accession>A0A7D6JJG0</accession>
<dbReference type="InterPro" id="IPR003148">
    <property type="entry name" value="RCK_N"/>
</dbReference>
<reference evidence="6" key="1">
    <citation type="submission" date="2018-09" db="EMBL/GenBank/DDBJ databases">
        <title>Complete genome sequence of thermophilic cyanobacteria strain Thermosynechococcus elongatus PKUAC-SCTE542.</title>
        <authorList>
            <person name="Liang Y."/>
            <person name="Tang J."/>
            <person name="Daroch M."/>
        </authorList>
    </citation>
    <scope>NUCLEOTIDE SEQUENCE [LARGE SCALE GENOMIC DNA]</scope>
    <source>
        <strain evidence="6">E542</strain>
    </source>
</reference>
<dbReference type="Proteomes" id="UP000261812">
    <property type="component" value="Chromosome"/>
</dbReference>
<gene>
    <name evidence="5" type="ORF">D3A95_13405</name>
</gene>
<dbReference type="KEGG" id="tsq:D3A95_13405"/>
<dbReference type="Gene3D" id="3.40.50.720">
    <property type="entry name" value="NAD(P)-binding Rossmann-like Domain"/>
    <property type="match status" value="1"/>
</dbReference>
<keyword evidence="6" id="KW-1185">Reference proteome</keyword>
<evidence type="ECO:0000256" key="1">
    <source>
        <dbReference type="ARBA" id="ARBA00004651"/>
    </source>
</evidence>
<dbReference type="InterPro" id="IPR006037">
    <property type="entry name" value="RCK_C"/>
</dbReference>
<feature type="domain" description="RCK N-terminal" evidence="3">
    <location>
        <begin position="113"/>
        <end position="229"/>
    </location>
</feature>
<dbReference type="InterPro" id="IPR036291">
    <property type="entry name" value="NAD(P)-bd_dom_sf"/>
</dbReference>
<evidence type="ECO:0000259" key="3">
    <source>
        <dbReference type="PROSITE" id="PS51201"/>
    </source>
</evidence>
<dbReference type="Pfam" id="PF02080">
    <property type="entry name" value="TrkA_C"/>
    <property type="match status" value="1"/>
</dbReference>
<feature type="transmembrane region" description="Helical" evidence="2">
    <location>
        <begin position="38"/>
        <end position="55"/>
    </location>
</feature>
<keyword evidence="2" id="KW-0472">Membrane</keyword>
<proteinExistence type="predicted"/>
<sequence>MRRLPATPALNRFLIGITLFVLLTLVAVVGYTSFGWNWLDALYMYVITVFGIGYSEVRPLVTPAQRFFNMMIIVAGSAATVYTIGAVVQLFTEGEIKRLLDIQRASRDINKLNRHVIVCGFGRIGQVMAQELSALKTPFVILDVNEQRIDLALQLGYLAYLGSAAEEETLQVVGIDRAIALATVLPNDTINVFITLTARSMNPSLLIVARANLAATESKLRMAGADHIVLPTKIGASQMTNLIRRPRIDFLEQTGDRETLNELLSHIDARLEELEITADYPYVGTRLSGLEVRGQGAFIIVGLRKSDGQLFPSRANPLVEVGDTLILLGHAQDAPKFIRKYASRSRHSQ</sequence>
<dbReference type="PANTHER" id="PTHR43833:SF9">
    <property type="entry name" value="POTASSIUM CHANNEL PROTEIN YUGO-RELATED"/>
    <property type="match status" value="1"/>
</dbReference>
<dbReference type="InterPro" id="IPR036721">
    <property type="entry name" value="RCK_C_sf"/>
</dbReference>
<feature type="transmembrane region" description="Helical" evidence="2">
    <location>
        <begin position="12"/>
        <end position="32"/>
    </location>
</feature>
<dbReference type="SUPFAM" id="SSF116726">
    <property type="entry name" value="TrkA C-terminal domain-like"/>
    <property type="match status" value="1"/>
</dbReference>